<evidence type="ECO:0000259" key="13">
    <source>
        <dbReference type="PROSITE" id="PS51747"/>
    </source>
</evidence>
<name>A0A671UWZ5_SPAAU</name>
<evidence type="ECO:0000256" key="2">
    <source>
        <dbReference type="ARBA" id="ARBA00003949"/>
    </source>
</evidence>
<dbReference type="InterPro" id="IPR050202">
    <property type="entry name" value="Cyt/Deoxycyt_deaminase"/>
</dbReference>
<dbReference type="EC" id="3.5.4.5" evidence="4 12"/>
<dbReference type="GO" id="GO:0072527">
    <property type="term" value="P:pyrimidine-containing compound metabolic process"/>
    <property type="evidence" value="ECO:0007669"/>
    <property type="project" value="UniProtKB-ARBA"/>
</dbReference>
<dbReference type="Proteomes" id="UP000472265">
    <property type="component" value="Chromosome 19"/>
</dbReference>
<evidence type="ECO:0000256" key="5">
    <source>
        <dbReference type="ARBA" id="ARBA00022723"/>
    </source>
</evidence>
<dbReference type="CDD" id="cd01283">
    <property type="entry name" value="cytidine_deaminase"/>
    <property type="match status" value="1"/>
</dbReference>
<dbReference type="InterPro" id="IPR002125">
    <property type="entry name" value="CMP_dCMP_dom"/>
</dbReference>
<dbReference type="SUPFAM" id="SSF53927">
    <property type="entry name" value="Cytidine deaminase-like"/>
    <property type="match status" value="1"/>
</dbReference>
<evidence type="ECO:0000313" key="15">
    <source>
        <dbReference type="Proteomes" id="UP000472265"/>
    </source>
</evidence>
<dbReference type="NCBIfam" id="NF004064">
    <property type="entry name" value="PRK05578.1"/>
    <property type="match status" value="1"/>
</dbReference>
<dbReference type="Gene3D" id="3.40.140.10">
    <property type="entry name" value="Cytidine Deaminase, domain 2"/>
    <property type="match status" value="1"/>
</dbReference>
<feature type="binding site" evidence="11">
    <location>
        <position position="120"/>
    </location>
    <ligand>
        <name>Zn(2+)</name>
        <dbReference type="ChEBI" id="CHEBI:29105"/>
        <note>catalytic</note>
    </ligand>
</feature>
<dbReference type="Pfam" id="PF00383">
    <property type="entry name" value="dCMP_cyt_deam_1"/>
    <property type="match status" value="1"/>
</dbReference>
<evidence type="ECO:0000256" key="3">
    <source>
        <dbReference type="ARBA" id="ARBA00006576"/>
    </source>
</evidence>
<comment type="catalytic activity">
    <reaction evidence="12">
        <text>2'-deoxycytidine + H2O + H(+) = 2'-deoxyuridine + NH4(+)</text>
        <dbReference type="Rhea" id="RHEA:13433"/>
        <dbReference type="ChEBI" id="CHEBI:15377"/>
        <dbReference type="ChEBI" id="CHEBI:15378"/>
        <dbReference type="ChEBI" id="CHEBI:15698"/>
        <dbReference type="ChEBI" id="CHEBI:16450"/>
        <dbReference type="ChEBI" id="CHEBI:28938"/>
        <dbReference type="EC" id="3.5.4.5"/>
    </reaction>
</comment>
<keyword evidence="6 12" id="KW-0378">Hydrolase</keyword>
<dbReference type="GeneTree" id="ENSGT00390000000911"/>
<keyword evidence="7 11" id="KW-0862">Zinc</keyword>
<feature type="binding site" evidence="11">
    <location>
        <position position="117"/>
    </location>
    <ligand>
        <name>Zn(2+)</name>
        <dbReference type="ChEBI" id="CHEBI:29105"/>
        <note>catalytic</note>
    </ligand>
</feature>
<evidence type="ECO:0000256" key="11">
    <source>
        <dbReference type="PIRSR" id="PIRSR606262-3"/>
    </source>
</evidence>
<comment type="catalytic activity">
    <reaction evidence="9 12">
        <text>cytidine + H2O + H(+) = uridine + NH4(+)</text>
        <dbReference type="Rhea" id="RHEA:16069"/>
        <dbReference type="ChEBI" id="CHEBI:15377"/>
        <dbReference type="ChEBI" id="CHEBI:15378"/>
        <dbReference type="ChEBI" id="CHEBI:16704"/>
        <dbReference type="ChEBI" id="CHEBI:17562"/>
        <dbReference type="ChEBI" id="CHEBI:28938"/>
        <dbReference type="EC" id="3.5.4.5"/>
    </reaction>
</comment>
<dbReference type="GO" id="GO:0005829">
    <property type="term" value="C:cytosol"/>
    <property type="evidence" value="ECO:0007669"/>
    <property type="project" value="TreeGrafter"/>
</dbReference>
<feature type="active site" description="Proton donor" evidence="10">
    <location>
        <position position="85"/>
    </location>
</feature>
<evidence type="ECO:0000256" key="8">
    <source>
        <dbReference type="ARBA" id="ARBA00032005"/>
    </source>
</evidence>
<dbReference type="GO" id="GO:0004126">
    <property type="term" value="F:cytidine deaminase activity"/>
    <property type="evidence" value="ECO:0007669"/>
    <property type="project" value="UniProtKB-UniRule"/>
</dbReference>
<gene>
    <name evidence="14" type="primary">CDA</name>
    <name evidence="14" type="synonym">LOC115570471</name>
</gene>
<keyword evidence="15" id="KW-1185">Reference proteome</keyword>
<evidence type="ECO:0000313" key="14">
    <source>
        <dbReference type="Ensembl" id="ENSSAUP00010018211.1"/>
    </source>
</evidence>
<dbReference type="GO" id="GO:0055086">
    <property type="term" value="P:nucleobase-containing small molecule metabolic process"/>
    <property type="evidence" value="ECO:0007669"/>
    <property type="project" value="UniProtKB-ARBA"/>
</dbReference>
<evidence type="ECO:0000256" key="4">
    <source>
        <dbReference type="ARBA" id="ARBA00012783"/>
    </source>
</evidence>
<dbReference type="NCBIfam" id="TIGR01354">
    <property type="entry name" value="cyt_deam_tetra"/>
    <property type="match status" value="1"/>
</dbReference>
<dbReference type="PROSITE" id="PS00903">
    <property type="entry name" value="CYT_DCMP_DEAMINASES_1"/>
    <property type="match status" value="1"/>
</dbReference>
<accession>A0A671UWZ5</accession>
<sequence length="170" mass="19009">MQTDGNFEEGSYLKKRDLNIKHRGTTADIPPPTAKQVRESHKAKEFSSCPYSELRVGSALLTEDGQIFSGCNVENACFYLSLCAERTAINKAVSEGHRKLKAIAVSSDLEDRVIPPCGACRQVIREFGDIPVFMTKVDGSYTMMTLEELLPLSWGAEYLRKQEMDSPKRN</sequence>
<dbReference type="GO" id="GO:0042802">
    <property type="term" value="F:identical protein binding"/>
    <property type="evidence" value="ECO:0007669"/>
    <property type="project" value="UniProtKB-ARBA"/>
</dbReference>
<evidence type="ECO:0000256" key="1">
    <source>
        <dbReference type="ARBA" id="ARBA00001947"/>
    </source>
</evidence>
<feature type="binding site" evidence="11">
    <location>
        <position position="83"/>
    </location>
    <ligand>
        <name>Zn(2+)</name>
        <dbReference type="ChEBI" id="CHEBI:29105"/>
        <note>catalytic</note>
    </ligand>
</feature>
<protein>
    <recommendedName>
        <fullName evidence="4 12">Cytidine deaminase</fullName>
        <ecNumber evidence="4 12">3.5.4.5</ecNumber>
    </recommendedName>
    <alternativeName>
        <fullName evidence="8 12">Cytidine aminohydrolase</fullName>
    </alternativeName>
</protein>
<dbReference type="FunFam" id="3.40.140.10:FF:000008">
    <property type="entry name" value="Cytidine deaminase"/>
    <property type="match status" value="1"/>
</dbReference>
<reference evidence="14" key="3">
    <citation type="submission" date="2025-09" db="UniProtKB">
        <authorList>
            <consortium name="Ensembl"/>
        </authorList>
    </citation>
    <scope>IDENTIFICATION</scope>
</reference>
<feature type="domain" description="CMP/dCMP-type deaminase" evidence="13">
    <location>
        <begin position="31"/>
        <end position="157"/>
    </location>
</feature>
<evidence type="ECO:0000256" key="9">
    <source>
        <dbReference type="ARBA" id="ARBA00049558"/>
    </source>
</evidence>
<proteinExistence type="inferred from homology"/>
<comment type="cofactor">
    <cofactor evidence="1 11 12">
        <name>Zn(2+)</name>
        <dbReference type="ChEBI" id="CHEBI:29105"/>
    </cofactor>
</comment>
<organism evidence="14 15">
    <name type="scientific">Sparus aurata</name>
    <name type="common">Gilthead sea bream</name>
    <dbReference type="NCBI Taxonomy" id="8175"/>
    <lineage>
        <taxon>Eukaryota</taxon>
        <taxon>Metazoa</taxon>
        <taxon>Chordata</taxon>
        <taxon>Craniata</taxon>
        <taxon>Vertebrata</taxon>
        <taxon>Euteleostomi</taxon>
        <taxon>Actinopterygii</taxon>
        <taxon>Neopterygii</taxon>
        <taxon>Teleostei</taxon>
        <taxon>Neoteleostei</taxon>
        <taxon>Acanthomorphata</taxon>
        <taxon>Eupercaria</taxon>
        <taxon>Spariformes</taxon>
        <taxon>Sparidae</taxon>
        <taxon>Sparus</taxon>
    </lineage>
</organism>
<evidence type="ECO:0000256" key="6">
    <source>
        <dbReference type="ARBA" id="ARBA00022801"/>
    </source>
</evidence>
<evidence type="ECO:0000256" key="7">
    <source>
        <dbReference type="ARBA" id="ARBA00022833"/>
    </source>
</evidence>
<comment type="function">
    <text evidence="2 12">This enzyme scavenges exogenous and endogenous cytidine and 2'-deoxycytidine for UMP synthesis.</text>
</comment>
<dbReference type="InParanoid" id="A0A671UWZ5"/>
<dbReference type="PANTHER" id="PTHR11644:SF2">
    <property type="entry name" value="CYTIDINE DEAMINASE"/>
    <property type="match status" value="1"/>
</dbReference>
<evidence type="ECO:0000256" key="12">
    <source>
        <dbReference type="RuleBase" id="RU364006"/>
    </source>
</evidence>
<dbReference type="AlphaFoldDB" id="A0A671UWZ5"/>
<dbReference type="InterPro" id="IPR006262">
    <property type="entry name" value="Cyt_deam_tetra"/>
</dbReference>
<reference evidence="14" key="2">
    <citation type="submission" date="2025-08" db="UniProtKB">
        <authorList>
            <consortium name="Ensembl"/>
        </authorList>
    </citation>
    <scope>IDENTIFICATION</scope>
</reference>
<dbReference type="GO" id="GO:0008270">
    <property type="term" value="F:zinc ion binding"/>
    <property type="evidence" value="ECO:0007669"/>
    <property type="project" value="UniProtKB-UniRule"/>
</dbReference>
<reference evidence="14" key="1">
    <citation type="submission" date="2021-04" db="EMBL/GenBank/DDBJ databases">
        <authorList>
            <consortium name="Wellcome Sanger Institute Data Sharing"/>
        </authorList>
    </citation>
    <scope>NUCLEOTIDE SEQUENCE [LARGE SCALE GENOMIC DNA]</scope>
</reference>
<dbReference type="InterPro" id="IPR016193">
    <property type="entry name" value="Cytidine_deaminase-like"/>
</dbReference>
<dbReference type="InterPro" id="IPR016192">
    <property type="entry name" value="APOBEC/CMP_deaminase_Zn-bd"/>
</dbReference>
<dbReference type="PROSITE" id="PS51747">
    <property type="entry name" value="CYT_DCMP_DEAMINASES_2"/>
    <property type="match status" value="1"/>
</dbReference>
<dbReference type="Ensembl" id="ENSSAUT00010019244.1">
    <property type="protein sequence ID" value="ENSSAUP00010018211.1"/>
    <property type="gene ID" value="ENSSAUG00010008227.1"/>
</dbReference>
<keyword evidence="5 11" id="KW-0479">Metal-binding</keyword>
<comment type="similarity">
    <text evidence="3 12">Belongs to the cytidine and deoxycytidylate deaminase family.</text>
</comment>
<dbReference type="PANTHER" id="PTHR11644">
    <property type="entry name" value="CYTIDINE DEAMINASE"/>
    <property type="match status" value="1"/>
</dbReference>
<evidence type="ECO:0000256" key="10">
    <source>
        <dbReference type="PIRSR" id="PIRSR606262-1"/>
    </source>
</evidence>